<keyword evidence="4 6" id="KW-0472">Membrane</keyword>
<dbReference type="SUPFAM" id="SSF103481">
    <property type="entry name" value="Multidrug resistance efflux transporter EmrE"/>
    <property type="match status" value="1"/>
</dbReference>
<dbReference type="Pfam" id="PF05653">
    <property type="entry name" value="Mg_trans_NIPA"/>
    <property type="match status" value="1"/>
</dbReference>
<keyword evidence="7" id="KW-0732">Signal</keyword>
<feature type="transmembrane region" description="Helical" evidence="6">
    <location>
        <begin position="246"/>
        <end position="270"/>
    </location>
</feature>
<evidence type="ECO:0000256" key="7">
    <source>
        <dbReference type="SAM" id="SignalP"/>
    </source>
</evidence>
<feature type="transmembrane region" description="Helical" evidence="6">
    <location>
        <begin position="154"/>
        <end position="174"/>
    </location>
</feature>
<dbReference type="NCBIfam" id="NF038012">
    <property type="entry name" value="DMT_1"/>
    <property type="match status" value="1"/>
</dbReference>
<evidence type="ECO:0000256" key="1">
    <source>
        <dbReference type="ARBA" id="ARBA00004141"/>
    </source>
</evidence>
<organism evidence="8 9">
    <name type="scientific">Streptomyces syringium</name>
    <dbReference type="NCBI Taxonomy" id="76729"/>
    <lineage>
        <taxon>Bacteria</taxon>
        <taxon>Bacillati</taxon>
        <taxon>Actinomycetota</taxon>
        <taxon>Actinomycetes</taxon>
        <taxon>Kitasatosporales</taxon>
        <taxon>Streptomycetaceae</taxon>
        <taxon>Streptomyces</taxon>
    </lineage>
</organism>
<feature type="signal peptide" evidence="7">
    <location>
        <begin position="1"/>
        <end position="19"/>
    </location>
</feature>
<evidence type="ECO:0000256" key="4">
    <source>
        <dbReference type="ARBA" id="ARBA00023136"/>
    </source>
</evidence>
<reference evidence="8 9" key="1">
    <citation type="submission" date="2021-03" db="EMBL/GenBank/DDBJ databases">
        <title>Sequencing the genomes of 1000 actinobacteria strains.</title>
        <authorList>
            <person name="Klenk H.-P."/>
        </authorList>
    </citation>
    <scope>NUCLEOTIDE SEQUENCE [LARGE SCALE GENOMIC DNA]</scope>
    <source>
        <strain evidence="8 9">DSM 41480</strain>
    </source>
</reference>
<dbReference type="PANTHER" id="PTHR40761:SF1">
    <property type="entry name" value="CONSERVED INTEGRAL MEMBRANE ALANINE VALINE AND LEUCINE RICH PROTEIN-RELATED"/>
    <property type="match status" value="1"/>
</dbReference>
<dbReference type="InterPro" id="IPR037185">
    <property type="entry name" value="EmrE-like"/>
</dbReference>
<gene>
    <name evidence="8" type="ORF">JO379_005550</name>
</gene>
<proteinExistence type="predicted"/>
<feature type="transmembrane region" description="Helical" evidence="6">
    <location>
        <begin position="219"/>
        <end position="240"/>
    </location>
</feature>
<protein>
    <submittedName>
        <fullName evidence="8">Drug/metabolite transporter (DMT)-like permease</fullName>
    </submittedName>
</protein>
<dbReference type="InterPro" id="IPR008521">
    <property type="entry name" value="Mg_trans_NIPA"/>
</dbReference>
<feature type="transmembrane region" description="Helical" evidence="6">
    <location>
        <begin position="130"/>
        <end position="147"/>
    </location>
</feature>
<keyword evidence="2 6" id="KW-0812">Transmembrane</keyword>
<feature type="chain" id="PRO_5045088976" evidence="7">
    <location>
        <begin position="20"/>
        <end position="322"/>
    </location>
</feature>
<evidence type="ECO:0000313" key="8">
    <source>
        <dbReference type="EMBL" id="MBP2406081.1"/>
    </source>
</evidence>
<feature type="transmembrane region" description="Helical" evidence="6">
    <location>
        <begin position="74"/>
        <end position="94"/>
    </location>
</feature>
<dbReference type="GeneID" id="91572404"/>
<dbReference type="RefSeq" id="WP_307842160.1">
    <property type="nucleotide sequence ID" value="NZ_JAGIOH010000001.1"/>
</dbReference>
<accession>A0ABS4YBF5</accession>
<evidence type="ECO:0000256" key="2">
    <source>
        <dbReference type="ARBA" id="ARBA00022692"/>
    </source>
</evidence>
<feature type="compositionally biased region" description="Low complexity" evidence="5">
    <location>
        <begin position="275"/>
        <end position="296"/>
    </location>
</feature>
<sequence length="322" mass="31471">MSSLMVSVLLCLISAAAYAAAAIAQERVAATSDGVTYAPLRRPGWWGAVVLTGVGAALHVVALAFGPLSLVQPLGALTLVFALPMAALLVHRPIGAAGWRGAVLATVGLAGLLSLTGTPHPETLGGAERPVLAAVVLAAVAVLVLAAHRMRRPVLRGVTLASAAGAAFGIASVFTKAAAEDWTDRATGSLLPTLGAIAVLATAGLLLSQAAYRGAGLAAPLATVTVVNPVVAAAVGITVLGEGFRYGVAGGVLAVVAGAVAATGVVMLTLRGSPAEGSAGSGPVPCRGASASAPGSEPAPAPVPRPSAARPDGRCLVPSRDD</sequence>
<dbReference type="EMBL" id="JAGIOH010000001">
    <property type="protein sequence ID" value="MBP2406081.1"/>
    <property type="molecule type" value="Genomic_DNA"/>
</dbReference>
<evidence type="ECO:0000256" key="5">
    <source>
        <dbReference type="SAM" id="MobiDB-lite"/>
    </source>
</evidence>
<feature type="transmembrane region" description="Helical" evidence="6">
    <location>
        <begin position="45"/>
        <end position="65"/>
    </location>
</feature>
<comment type="subcellular location">
    <subcellularLocation>
        <location evidence="1">Membrane</location>
        <topology evidence="1">Multi-pass membrane protein</topology>
    </subcellularLocation>
</comment>
<evidence type="ECO:0000256" key="3">
    <source>
        <dbReference type="ARBA" id="ARBA00022989"/>
    </source>
</evidence>
<keyword evidence="3 6" id="KW-1133">Transmembrane helix</keyword>
<evidence type="ECO:0000313" key="9">
    <source>
        <dbReference type="Proteomes" id="UP001519291"/>
    </source>
</evidence>
<comment type="caution">
    <text evidence="8">The sequence shown here is derived from an EMBL/GenBank/DDBJ whole genome shotgun (WGS) entry which is preliminary data.</text>
</comment>
<feature type="transmembrane region" description="Helical" evidence="6">
    <location>
        <begin position="186"/>
        <end position="207"/>
    </location>
</feature>
<dbReference type="PANTHER" id="PTHR40761">
    <property type="entry name" value="CONSERVED INTEGRAL MEMBRANE ALANINE VALINE AND LEUCINE RICH PROTEIN-RELATED"/>
    <property type="match status" value="1"/>
</dbReference>
<name>A0ABS4YBF5_9ACTN</name>
<evidence type="ECO:0000256" key="6">
    <source>
        <dbReference type="SAM" id="Phobius"/>
    </source>
</evidence>
<feature type="region of interest" description="Disordered" evidence="5">
    <location>
        <begin position="275"/>
        <end position="322"/>
    </location>
</feature>
<dbReference type="Proteomes" id="UP001519291">
    <property type="component" value="Unassembled WGS sequence"/>
</dbReference>
<keyword evidence="9" id="KW-1185">Reference proteome</keyword>